<dbReference type="GO" id="GO:0006508">
    <property type="term" value="P:proteolysis"/>
    <property type="evidence" value="ECO:0007669"/>
    <property type="project" value="UniProtKB-KW"/>
</dbReference>
<dbReference type="EMBL" id="QGMK01001100">
    <property type="protein sequence ID" value="TVY73360.1"/>
    <property type="molecule type" value="Genomic_DNA"/>
</dbReference>
<dbReference type="Gene3D" id="3.40.50.200">
    <property type="entry name" value="Peptidase S8/S53 domain"/>
    <property type="match status" value="2"/>
</dbReference>
<sequence>MTPKAQLALVSLLASLVAATPLSKRDINLGPITLKENVTLPSSWISQGSPKPESQANLQIALKQNNIAGLQRKLLDISNPESADYGKWLSVEEIEAYTTPSQATTDIVKTWLALTGIADTARSKRQTGCDANNIVPSCIQSYHNVDYTSKGKATLGINNYYTKAKGANFIDASISGGQNDLSNPDLEGNLDTQLGLALAYPNPITFFDMGPNDDPNSEFDDELVNFGSYLGSTSSPPTSVSTSYNFGVGGNGESSCKNGFYALFPASCPYITSVGATQFVSRGEQAATFEKGGSTGGGFSYYFSAPSYQSADTKKYVNSLGSTYSGYYNSSGRGYPDIALVGEYCHMILGGSSEKVYGTSASSPAWAALVSLLNDYRVSKGKATFGFLNPLLYGSALKDVTAGNNQGCGTSGFSAADGWDPTTGLGSMDFAKLRKALA</sequence>
<feature type="domain" description="Peptidase S53" evidence="10">
    <location>
        <begin position="102"/>
        <end position="438"/>
    </location>
</feature>
<proteinExistence type="predicted"/>
<feature type="binding site" evidence="8">
    <location>
        <position position="399"/>
    </location>
    <ligand>
        <name>Ca(2+)</name>
        <dbReference type="ChEBI" id="CHEBI:29108"/>
    </ligand>
</feature>
<evidence type="ECO:0000313" key="11">
    <source>
        <dbReference type="EMBL" id="TVY73360.1"/>
    </source>
</evidence>
<dbReference type="SMART" id="SM00944">
    <property type="entry name" value="Pro-kuma_activ"/>
    <property type="match status" value="1"/>
</dbReference>
<feature type="chain" id="PRO_5035826791" evidence="9">
    <location>
        <begin position="20"/>
        <end position="438"/>
    </location>
</feature>
<keyword evidence="4 8" id="KW-0378">Hydrolase</keyword>
<feature type="binding site" evidence="8">
    <location>
        <position position="400"/>
    </location>
    <ligand>
        <name>Ca(2+)</name>
        <dbReference type="ChEBI" id="CHEBI:29108"/>
    </ligand>
</feature>
<evidence type="ECO:0000256" key="3">
    <source>
        <dbReference type="ARBA" id="ARBA00022723"/>
    </source>
</evidence>
<feature type="active site" description="Charge relay system" evidence="8">
    <location>
        <position position="187"/>
    </location>
</feature>
<keyword evidence="9" id="KW-0732">Signal</keyword>
<dbReference type="GO" id="GO:0004252">
    <property type="term" value="F:serine-type endopeptidase activity"/>
    <property type="evidence" value="ECO:0007669"/>
    <property type="project" value="UniProtKB-UniRule"/>
</dbReference>
<feature type="binding site" evidence="8">
    <location>
        <position position="418"/>
    </location>
    <ligand>
        <name>Ca(2+)</name>
        <dbReference type="ChEBI" id="CHEBI:29108"/>
    </ligand>
</feature>
<dbReference type="PROSITE" id="PS51695">
    <property type="entry name" value="SEDOLISIN"/>
    <property type="match status" value="1"/>
</dbReference>
<keyword evidence="6 8" id="KW-0106">Calcium</keyword>
<evidence type="ECO:0000313" key="12">
    <source>
        <dbReference type="Proteomes" id="UP000469558"/>
    </source>
</evidence>
<dbReference type="AlphaFoldDB" id="A0A8T9C341"/>
<keyword evidence="7" id="KW-0865">Zymogen</keyword>
<dbReference type="GO" id="GO:0005576">
    <property type="term" value="C:extracellular region"/>
    <property type="evidence" value="ECO:0007669"/>
    <property type="project" value="UniProtKB-SubCell"/>
</dbReference>
<evidence type="ECO:0000256" key="4">
    <source>
        <dbReference type="ARBA" id="ARBA00022801"/>
    </source>
</evidence>
<evidence type="ECO:0000256" key="8">
    <source>
        <dbReference type="PROSITE-ProRule" id="PRU01032"/>
    </source>
</evidence>
<reference evidence="11 12" key="1">
    <citation type="submission" date="2018-05" db="EMBL/GenBank/DDBJ databases">
        <title>Genome sequencing and assembly of the regulated plant pathogen Lachnellula willkommii and related sister species for the development of diagnostic species identification markers.</title>
        <authorList>
            <person name="Giroux E."/>
            <person name="Bilodeau G."/>
        </authorList>
    </citation>
    <scope>NUCLEOTIDE SEQUENCE [LARGE SCALE GENOMIC DNA]</scope>
    <source>
        <strain evidence="11 12">CBS 268.59</strain>
    </source>
</reference>
<comment type="cofactor">
    <cofactor evidence="8">
        <name>Ca(2+)</name>
        <dbReference type="ChEBI" id="CHEBI:29108"/>
    </cofactor>
    <text evidence="8">Binds 1 Ca(2+) ion per subunit.</text>
</comment>
<dbReference type="InterPro" id="IPR030400">
    <property type="entry name" value="Sedolisin_dom"/>
</dbReference>
<dbReference type="PANTHER" id="PTHR14218">
    <property type="entry name" value="PROTEASE S8 TRIPEPTIDYL PEPTIDASE I CLN2"/>
    <property type="match status" value="1"/>
</dbReference>
<dbReference type="Proteomes" id="UP000469558">
    <property type="component" value="Unassembled WGS sequence"/>
</dbReference>
<feature type="binding site" evidence="8">
    <location>
        <position position="420"/>
    </location>
    <ligand>
        <name>Ca(2+)</name>
        <dbReference type="ChEBI" id="CHEBI:29108"/>
    </ligand>
</feature>
<dbReference type="GO" id="GO:0008240">
    <property type="term" value="F:tripeptidyl-peptidase activity"/>
    <property type="evidence" value="ECO:0007669"/>
    <property type="project" value="TreeGrafter"/>
</dbReference>
<dbReference type="Pfam" id="PF09286">
    <property type="entry name" value="Pro-kuma_activ"/>
    <property type="match status" value="1"/>
</dbReference>
<feature type="active site" description="Charge relay system" evidence="8">
    <location>
        <position position="191"/>
    </location>
</feature>
<dbReference type="CDD" id="cd11377">
    <property type="entry name" value="Pro-peptidase_S53"/>
    <property type="match status" value="1"/>
</dbReference>
<evidence type="ECO:0000256" key="7">
    <source>
        <dbReference type="ARBA" id="ARBA00023145"/>
    </source>
</evidence>
<dbReference type="InterPro" id="IPR050819">
    <property type="entry name" value="Tripeptidyl-peptidase_I"/>
</dbReference>
<keyword evidence="12" id="KW-1185">Reference proteome</keyword>
<dbReference type="SUPFAM" id="SSF52743">
    <property type="entry name" value="Subtilisin-like"/>
    <property type="match status" value="1"/>
</dbReference>
<evidence type="ECO:0000259" key="10">
    <source>
        <dbReference type="PROSITE" id="PS51695"/>
    </source>
</evidence>
<evidence type="ECO:0000256" key="6">
    <source>
        <dbReference type="ARBA" id="ARBA00022837"/>
    </source>
</evidence>
<dbReference type="CDD" id="cd04056">
    <property type="entry name" value="Peptidases_S53"/>
    <property type="match status" value="1"/>
</dbReference>
<evidence type="ECO:0000256" key="1">
    <source>
        <dbReference type="ARBA" id="ARBA00004239"/>
    </source>
</evidence>
<feature type="active site" description="Charge relay system" evidence="8">
    <location>
        <position position="360"/>
    </location>
</feature>
<dbReference type="InterPro" id="IPR015366">
    <property type="entry name" value="S53_propep"/>
</dbReference>
<dbReference type="OrthoDB" id="3513207at2759"/>
<dbReference type="PANTHER" id="PTHR14218:SF15">
    <property type="entry name" value="TRIPEPTIDYL-PEPTIDASE 1"/>
    <property type="match status" value="1"/>
</dbReference>
<accession>A0A8T9C341</accession>
<protein>
    <submittedName>
        <fullName evidence="11">Putative tripeptidyl-peptidase SED2</fullName>
    </submittedName>
</protein>
<dbReference type="GO" id="GO:0046872">
    <property type="term" value="F:metal ion binding"/>
    <property type="evidence" value="ECO:0007669"/>
    <property type="project" value="UniProtKB-UniRule"/>
</dbReference>
<evidence type="ECO:0000256" key="2">
    <source>
        <dbReference type="ARBA" id="ARBA00022670"/>
    </source>
</evidence>
<gene>
    <name evidence="11" type="primary">SED2_1</name>
    <name evidence="11" type="ORF">LSUE1_G008139</name>
</gene>
<dbReference type="SUPFAM" id="SSF54897">
    <property type="entry name" value="Protease propeptides/inhibitors"/>
    <property type="match status" value="1"/>
</dbReference>
<comment type="caution">
    <text evidence="11">The sequence shown here is derived from an EMBL/GenBank/DDBJ whole genome shotgun (WGS) entry which is preliminary data.</text>
</comment>
<keyword evidence="3 8" id="KW-0479">Metal-binding</keyword>
<organism evidence="11 12">
    <name type="scientific">Lachnellula suecica</name>
    <dbReference type="NCBI Taxonomy" id="602035"/>
    <lineage>
        <taxon>Eukaryota</taxon>
        <taxon>Fungi</taxon>
        <taxon>Dikarya</taxon>
        <taxon>Ascomycota</taxon>
        <taxon>Pezizomycotina</taxon>
        <taxon>Leotiomycetes</taxon>
        <taxon>Helotiales</taxon>
        <taxon>Lachnaceae</taxon>
        <taxon>Lachnellula</taxon>
    </lineage>
</organism>
<keyword evidence="5 8" id="KW-0720">Serine protease</keyword>
<evidence type="ECO:0000256" key="5">
    <source>
        <dbReference type="ARBA" id="ARBA00022825"/>
    </source>
</evidence>
<dbReference type="InterPro" id="IPR036852">
    <property type="entry name" value="Peptidase_S8/S53_dom_sf"/>
</dbReference>
<keyword evidence="2 8" id="KW-0645">Protease</keyword>
<feature type="signal peptide" evidence="9">
    <location>
        <begin position="1"/>
        <end position="19"/>
    </location>
</feature>
<name>A0A8T9C341_9HELO</name>
<comment type="subcellular location">
    <subcellularLocation>
        <location evidence="1">Secreted</location>
        <location evidence="1">Extracellular space</location>
    </subcellularLocation>
</comment>
<evidence type="ECO:0000256" key="9">
    <source>
        <dbReference type="SAM" id="SignalP"/>
    </source>
</evidence>